<feature type="region of interest" description="Disordered" evidence="1">
    <location>
        <begin position="1"/>
        <end position="35"/>
    </location>
</feature>
<gene>
    <name evidence="2" type="ORF">N7515_009246</name>
</gene>
<sequence length="168" mass="18697">MAPSSYPMDDLPAGPAPSQSPHENQPPNPHKTDLNTPIAELYSCSGHRHPDYPHTLREYYLLTSQKLDSLVYFYHQVHPPTEQTGQYPVMIRPWIGTRDGLHLDVESKRASFGTFIGFPEYIVDPKFGNPLRYNAQLDGPVGVNAVGDGEDGGSVREKKGLFSWLGCC</sequence>
<evidence type="ECO:0000313" key="3">
    <source>
        <dbReference type="Proteomes" id="UP001149079"/>
    </source>
</evidence>
<dbReference type="EMBL" id="JAPQKL010000007">
    <property type="protein sequence ID" value="KAJ5121285.1"/>
    <property type="molecule type" value="Genomic_DNA"/>
</dbReference>
<dbReference type="GeneID" id="81409160"/>
<evidence type="ECO:0000256" key="1">
    <source>
        <dbReference type="SAM" id="MobiDB-lite"/>
    </source>
</evidence>
<reference evidence="2" key="2">
    <citation type="journal article" date="2023" name="IMA Fungus">
        <title>Comparative genomic study of the Penicillium genus elucidates a diverse pangenome and 15 lateral gene transfer events.</title>
        <authorList>
            <person name="Petersen C."/>
            <person name="Sorensen T."/>
            <person name="Nielsen M.R."/>
            <person name="Sondergaard T.E."/>
            <person name="Sorensen J.L."/>
            <person name="Fitzpatrick D.A."/>
            <person name="Frisvad J.C."/>
            <person name="Nielsen K.L."/>
        </authorList>
    </citation>
    <scope>NUCLEOTIDE SEQUENCE</scope>
    <source>
        <strain evidence="2">IBT 22155</strain>
    </source>
</reference>
<evidence type="ECO:0000313" key="2">
    <source>
        <dbReference type="EMBL" id="KAJ5121285.1"/>
    </source>
</evidence>
<keyword evidence="3" id="KW-1185">Reference proteome</keyword>
<organism evidence="2 3">
    <name type="scientific">Penicillium bovifimosum</name>
    <dbReference type="NCBI Taxonomy" id="126998"/>
    <lineage>
        <taxon>Eukaryota</taxon>
        <taxon>Fungi</taxon>
        <taxon>Dikarya</taxon>
        <taxon>Ascomycota</taxon>
        <taxon>Pezizomycotina</taxon>
        <taxon>Eurotiomycetes</taxon>
        <taxon>Eurotiomycetidae</taxon>
        <taxon>Eurotiales</taxon>
        <taxon>Aspergillaceae</taxon>
        <taxon>Penicillium</taxon>
    </lineage>
</organism>
<dbReference type="RefSeq" id="XP_056517789.1">
    <property type="nucleotide sequence ID" value="XM_056669990.1"/>
</dbReference>
<accession>A0A9W9GJ86</accession>
<comment type="caution">
    <text evidence="2">The sequence shown here is derived from an EMBL/GenBank/DDBJ whole genome shotgun (WGS) entry which is preliminary data.</text>
</comment>
<proteinExistence type="predicted"/>
<dbReference type="AlphaFoldDB" id="A0A9W9GJ86"/>
<dbReference type="OrthoDB" id="4156665at2759"/>
<reference evidence="2" key="1">
    <citation type="submission" date="2022-11" db="EMBL/GenBank/DDBJ databases">
        <authorList>
            <person name="Petersen C."/>
        </authorList>
    </citation>
    <scope>NUCLEOTIDE SEQUENCE</scope>
    <source>
        <strain evidence="2">IBT 22155</strain>
    </source>
</reference>
<protein>
    <submittedName>
        <fullName evidence="2">Uncharacterized protein</fullName>
    </submittedName>
</protein>
<name>A0A9W9GJ86_9EURO</name>
<dbReference type="Proteomes" id="UP001149079">
    <property type="component" value="Unassembled WGS sequence"/>
</dbReference>